<dbReference type="Gene3D" id="1.10.10.10">
    <property type="entry name" value="Winged helix-like DNA-binding domain superfamily/Winged helix DNA-binding domain"/>
    <property type="match status" value="1"/>
</dbReference>
<protein>
    <submittedName>
        <fullName evidence="2">Rrf2 family transcriptional regulator</fullName>
    </submittedName>
</protein>
<dbReference type="Pfam" id="PF02082">
    <property type="entry name" value="Rrf2"/>
    <property type="match status" value="1"/>
</dbReference>
<gene>
    <name evidence="2" type="ORF">FEM03_10140</name>
</gene>
<organism evidence="2 3">
    <name type="scientific">Phragmitibacter flavus</name>
    <dbReference type="NCBI Taxonomy" id="2576071"/>
    <lineage>
        <taxon>Bacteria</taxon>
        <taxon>Pseudomonadati</taxon>
        <taxon>Verrucomicrobiota</taxon>
        <taxon>Verrucomicrobiia</taxon>
        <taxon>Verrucomicrobiales</taxon>
        <taxon>Verrucomicrobiaceae</taxon>
        <taxon>Phragmitibacter</taxon>
    </lineage>
</organism>
<dbReference type="NCBIfam" id="TIGR00738">
    <property type="entry name" value="rrf2_super"/>
    <property type="match status" value="1"/>
</dbReference>
<dbReference type="InterPro" id="IPR030489">
    <property type="entry name" value="TR_Rrf2-type_CS"/>
</dbReference>
<dbReference type="PROSITE" id="PS51197">
    <property type="entry name" value="HTH_RRF2_2"/>
    <property type="match status" value="1"/>
</dbReference>
<dbReference type="Proteomes" id="UP000306196">
    <property type="component" value="Unassembled WGS sequence"/>
</dbReference>
<comment type="caution">
    <text evidence="2">The sequence shown here is derived from an EMBL/GenBank/DDBJ whole genome shotgun (WGS) entry which is preliminary data.</text>
</comment>
<reference evidence="2 3" key="1">
    <citation type="submission" date="2019-05" db="EMBL/GenBank/DDBJ databases">
        <title>Verrucobacter flavum gen. nov., sp. nov. a new member of the family Verrucomicrobiaceae.</title>
        <authorList>
            <person name="Szuroczki S."/>
            <person name="Abbaszade G."/>
            <person name="Szabo A."/>
            <person name="Felfoldi T."/>
            <person name="Schumann P."/>
            <person name="Boka K."/>
            <person name="Keki Z."/>
            <person name="Toumi M."/>
            <person name="Toth E."/>
        </authorList>
    </citation>
    <scope>NUCLEOTIDE SEQUENCE [LARGE SCALE GENOMIC DNA]</scope>
    <source>
        <strain evidence="2 3">MG-N-17</strain>
    </source>
</reference>
<dbReference type="SUPFAM" id="SSF46785">
    <property type="entry name" value="Winged helix' DNA-binding domain"/>
    <property type="match status" value="1"/>
</dbReference>
<dbReference type="OrthoDB" id="9808360at2"/>
<dbReference type="PANTHER" id="PTHR33221">
    <property type="entry name" value="WINGED HELIX-TURN-HELIX TRANSCRIPTIONAL REGULATOR, RRF2 FAMILY"/>
    <property type="match status" value="1"/>
</dbReference>
<dbReference type="PANTHER" id="PTHR33221:SF5">
    <property type="entry name" value="HTH-TYPE TRANSCRIPTIONAL REGULATOR ISCR"/>
    <property type="match status" value="1"/>
</dbReference>
<dbReference type="InterPro" id="IPR036390">
    <property type="entry name" value="WH_DNA-bd_sf"/>
</dbReference>
<name>A0A5R8KEC7_9BACT</name>
<dbReference type="AlphaFoldDB" id="A0A5R8KEC7"/>
<dbReference type="EMBL" id="VAUV01000007">
    <property type="protein sequence ID" value="TLD70666.1"/>
    <property type="molecule type" value="Genomic_DNA"/>
</dbReference>
<dbReference type="GO" id="GO:0003700">
    <property type="term" value="F:DNA-binding transcription factor activity"/>
    <property type="evidence" value="ECO:0007669"/>
    <property type="project" value="TreeGrafter"/>
</dbReference>
<dbReference type="InterPro" id="IPR036388">
    <property type="entry name" value="WH-like_DNA-bd_sf"/>
</dbReference>
<evidence type="ECO:0000313" key="2">
    <source>
        <dbReference type="EMBL" id="TLD70666.1"/>
    </source>
</evidence>
<dbReference type="GO" id="GO:0003677">
    <property type="term" value="F:DNA binding"/>
    <property type="evidence" value="ECO:0007669"/>
    <property type="project" value="UniProtKB-KW"/>
</dbReference>
<evidence type="ECO:0000313" key="3">
    <source>
        <dbReference type="Proteomes" id="UP000306196"/>
    </source>
</evidence>
<keyword evidence="1" id="KW-0238">DNA-binding</keyword>
<dbReference type="PROSITE" id="PS01332">
    <property type="entry name" value="HTH_RRF2_1"/>
    <property type="match status" value="1"/>
</dbReference>
<sequence>MCCCPTYSDNDLGLIRAGRGAPASTCAGVNAAGSAASKKSDIPPILTSTPHFAKTTSKRSTVANPFPYGFTRNYSVTPSMKISKKAEYALRAMLAICRSAPGTTFSIQTLAHDERIPLKFLEQILLILRKGGILHSRRGAGGGYQLAKPAAQITIGEILHLVDGPLDILPGSTTQSPALQSAFMELQQEMLTWLTNTTITDILQKEQTQGAVNFEI</sequence>
<keyword evidence="3" id="KW-1185">Reference proteome</keyword>
<dbReference type="InterPro" id="IPR000944">
    <property type="entry name" value="Tscrpt_reg_Rrf2"/>
</dbReference>
<proteinExistence type="predicted"/>
<evidence type="ECO:0000256" key="1">
    <source>
        <dbReference type="ARBA" id="ARBA00023125"/>
    </source>
</evidence>
<dbReference type="GO" id="GO:0005829">
    <property type="term" value="C:cytosol"/>
    <property type="evidence" value="ECO:0007669"/>
    <property type="project" value="TreeGrafter"/>
</dbReference>
<accession>A0A5R8KEC7</accession>